<accession>A0A6H9SPA1</accession>
<organism evidence="2 4">
    <name type="scientific">Burkholderia latens</name>
    <dbReference type="NCBI Taxonomy" id="488446"/>
    <lineage>
        <taxon>Bacteria</taxon>
        <taxon>Pseudomonadati</taxon>
        <taxon>Pseudomonadota</taxon>
        <taxon>Betaproteobacteria</taxon>
        <taxon>Burkholderiales</taxon>
        <taxon>Burkholderiaceae</taxon>
        <taxon>Burkholderia</taxon>
        <taxon>Burkholderia cepacia complex</taxon>
    </lineage>
</organism>
<dbReference type="AlphaFoldDB" id="A0A6H9SPA1"/>
<name>A0A6H9SPA1_9BURK</name>
<gene>
    <name evidence="3" type="ORF">BLA24064_02221</name>
    <name evidence="2" type="ORF">F7R21_19530</name>
</gene>
<dbReference type="Proteomes" id="UP000430232">
    <property type="component" value="Unassembled WGS sequence"/>
</dbReference>
<proteinExistence type="predicted"/>
<dbReference type="GeneID" id="99789485"/>
<dbReference type="RefSeq" id="WP_151065781.1">
    <property type="nucleotide sequence ID" value="NZ_CABVPL010000012.1"/>
</dbReference>
<reference evidence="2 4" key="1">
    <citation type="submission" date="2019-09" db="EMBL/GenBank/DDBJ databases">
        <title>Draft genome sequences of 48 bacterial type strains from the CCUG.</title>
        <authorList>
            <person name="Tunovic T."/>
            <person name="Pineiro-Iglesias B."/>
            <person name="Unosson C."/>
            <person name="Inganas E."/>
            <person name="Ohlen M."/>
            <person name="Cardew S."/>
            <person name="Jensie-Markopoulos S."/>
            <person name="Salva-Serra F."/>
            <person name="Jaen-Luchoro D."/>
            <person name="Karlsson R."/>
            <person name="Svensson-Stadler L."/>
            <person name="Chun J."/>
            <person name="Moore E."/>
        </authorList>
    </citation>
    <scope>NUCLEOTIDE SEQUENCE [LARGE SCALE GENOMIC DNA]</scope>
    <source>
        <strain evidence="2 4">CCUG 54555</strain>
    </source>
</reference>
<evidence type="ECO:0000259" key="1">
    <source>
        <dbReference type="Pfam" id="PF20204"/>
    </source>
</evidence>
<sequence>MQHQPDAQVRDPYRGHEIRVWARRNERGAWADEVQVYVDGARIELFVPESTNPEWLTEDEALRAGVERGRYLVDKRVDDD</sequence>
<feature type="domain" description="DUF6566" evidence="1">
    <location>
        <begin position="10"/>
        <end position="78"/>
    </location>
</feature>
<evidence type="ECO:0000313" key="2">
    <source>
        <dbReference type="EMBL" id="KAB0638754.1"/>
    </source>
</evidence>
<evidence type="ECO:0000313" key="4">
    <source>
        <dbReference type="Proteomes" id="UP000430232"/>
    </source>
</evidence>
<dbReference type="Pfam" id="PF20204">
    <property type="entry name" value="DUF6566"/>
    <property type="match status" value="1"/>
</dbReference>
<dbReference type="EMBL" id="CABVPL010000012">
    <property type="protein sequence ID" value="VWB49043.1"/>
    <property type="molecule type" value="Genomic_DNA"/>
</dbReference>
<dbReference type="Proteomes" id="UP000494222">
    <property type="component" value="Unassembled WGS sequence"/>
</dbReference>
<dbReference type="InterPro" id="IPR046696">
    <property type="entry name" value="DUF6566"/>
</dbReference>
<reference evidence="3 5" key="2">
    <citation type="submission" date="2019-09" db="EMBL/GenBank/DDBJ databases">
        <authorList>
            <person name="Depoorter E."/>
        </authorList>
    </citation>
    <scope>NUCLEOTIDE SEQUENCE [LARGE SCALE GENOMIC DNA]</scope>
    <source>
        <strain evidence="3">LMG 24064</strain>
    </source>
</reference>
<dbReference type="EMBL" id="VZOJ01000055">
    <property type="protein sequence ID" value="KAB0638754.1"/>
    <property type="molecule type" value="Genomic_DNA"/>
</dbReference>
<keyword evidence="4" id="KW-1185">Reference proteome</keyword>
<evidence type="ECO:0000313" key="3">
    <source>
        <dbReference type="EMBL" id="VWB49043.1"/>
    </source>
</evidence>
<dbReference type="OrthoDB" id="8928268at2"/>
<protein>
    <submittedName>
        <fullName evidence="3">Citramalate synthase</fullName>
    </submittedName>
</protein>
<evidence type="ECO:0000313" key="5">
    <source>
        <dbReference type="Proteomes" id="UP000494222"/>
    </source>
</evidence>